<gene>
    <name evidence="2" type="ORF">EVA92_00695</name>
</gene>
<dbReference type="PANTHER" id="PTHR11614">
    <property type="entry name" value="PHOSPHOLIPASE-RELATED"/>
    <property type="match status" value="1"/>
</dbReference>
<dbReference type="EMBL" id="SHBE01000001">
    <property type="protein sequence ID" value="RZO27295.1"/>
    <property type="molecule type" value="Genomic_DNA"/>
</dbReference>
<name>A0A520N1I2_9GAMM</name>
<dbReference type="Gene3D" id="3.40.50.1820">
    <property type="entry name" value="alpha/beta hydrolase"/>
    <property type="match status" value="1"/>
</dbReference>
<dbReference type="Pfam" id="PF12146">
    <property type="entry name" value="Hydrolase_4"/>
    <property type="match status" value="1"/>
</dbReference>
<dbReference type="InterPro" id="IPR051044">
    <property type="entry name" value="MAG_DAG_Lipase"/>
</dbReference>
<keyword evidence="2" id="KW-0378">Hydrolase</keyword>
<dbReference type="Proteomes" id="UP000315825">
    <property type="component" value="Unassembled WGS sequence"/>
</dbReference>
<reference evidence="2 3" key="1">
    <citation type="submission" date="2019-02" db="EMBL/GenBank/DDBJ databases">
        <title>Prokaryotic population dynamics and viral predation in marine succession experiment using metagenomics: the confinement effect.</title>
        <authorList>
            <person name="Haro-Moreno J.M."/>
            <person name="Rodriguez-Valera F."/>
            <person name="Lopez-Perez M."/>
        </authorList>
    </citation>
    <scope>NUCLEOTIDE SEQUENCE [LARGE SCALE GENOMIC DNA]</scope>
    <source>
        <strain evidence="2">MED-G159</strain>
    </source>
</reference>
<protein>
    <submittedName>
        <fullName evidence="2">Alpha/beta fold hydrolase</fullName>
    </submittedName>
</protein>
<feature type="domain" description="Serine aminopeptidase S33" evidence="1">
    <location>
        <begin position="23"/>
        <end position="285"/>
    </location>
</feature>
<proteinExistence type="predicted"/>
<evidence type="ECO:0000259" key="1">
    <source>
        <dbReference type="Pfam" id="PF12146"/>
    </source>
</evidence>
<evidence type="ECO:0000313" key="2">
    <source>
        <dbReference type="EMBL" id="RZO27295.1"/>
    </source>
</evidence>
<sequence length="301" mass="34872">MKIITQDSSFLKLRAAVWDEVDNPKGTVQIAHGLVEHHGRYKELANFLNQNRYVVFCNDHLGHGLHIQNGMQKGYFSDEDGYENVVNQFGEMNAFIRKNYPLKKHFLLGHSLGTAISLSFLKRNVAYDGVVLSAPFLLDPIMSFLQGLLLWPEYKFFGKKYYSKQMEEATTKRNNSFFKPNRTTHDYLSRDKERVDNYISDPNCGFENTTQLWRDLKDGISGLHSKQSLEKIDQETIFCLLSGDNDPINSKGKQAEKIHHSLLELGMKSELKIFKGMRHEPFNELGRKKVYEYILNFFNNS</sequence>
<accession>A0A520N1I2</accession>
<dbReference type="GO" id="GO:0016787">
    <property type="term" value="F:hydrolase activity"/>
    <property type="evidence" value="ECO:0007669"/>
    <property type="project" value="UniProtKB-KW"/>
</dbReference>
<dbReference type="AlphaFoldDB" id="A0A520N1I2"/>
<organism evidence="2 3">
    <name type="scientific">SAR86 cluster bacterium</name>
    <dbReference type="NCBI Taxonomy" id="2030880"/>
    <lineage>
        <taxon>Bacteria</taxon>
        <taxon>Pseudomonadati</taxon>
        <taxon>Pseudomonadota</taxon>
        <taxon>Gammaproteobacteria</taxon>
        <taxon>SAR86 cluster</taxon>
    </lineage>
</organism>
<dbReference type="InterPro" id="IPR022742">
    <property type="entry name" value="Hydrolase_4"/>
</dbReference>
<dbReference type="SUPFAM" id="SSF53474">
    <property type="entry name" value="alpha/beta-Hydrolases"/>
    <property type="match status" value="1"/>
</dbReference>
<comment type="caution">
    <text evidence="2">The sequence shown here is derived from an EMBL/GenBank/DDBJ whole genome shotgun (WGS) entry which is preliminary data.</text>
</comment>
<dbReference type="InterPro" id="IPR029058">
    <property type="entry name" value="AB_hydrolase_fold"/>
</dbReference>
<evidence type="ECO:0000313" key="3">
    <source>
        <dbReference type="Proteomes" id="UP000315825"/>
    </source>
</evidence>